<evidence type="ECO:0000313" key="11">
    <source>
        <dbReference type="Proteomes" id="UP000078431"/>
    </source>
</evidence>
<dbReference type="Gene3D" id="1.10.287.950">
    <property type="entry name" value="Methyl-accepting chemotaxis protein"/>
    <property type="match status" value="1"/>
</dbReference>
<name>A0AA91IQD6_9GAMM</name>
<keyword evidence="7" id="KW-0472">Membrane</keyword>
<evidence type="ECO:0000259" key="8">
    <source>
        <dbReference type="PROSITE" id="PS50111"/>
    </source>
</evidence>
<evidence type="ECO:0000256" key="5">
    <source>
        <dbReference type="ARBA" id="ARBA00029447"/>
    </source>
</evidence>
<dbReference type="CDD" id="cd06225">
    <property type="entry name" value="HAMP"/>
    <property type="match status" value="1"/>
</dbReference>
<evidence type="ECO:0000256" key="7">
    <source>
        <dbReference type="SAM" id="Phobius"/>
    </source>
</evidence>
<dbReference type="GO" id="GO:0006935">
    <property type="term" value="P:chemotaxis"/>
    <property type="evidence" value="ECO:0007669"/>
    <property type="project" value="UniProtKB-KW"/>
</dbReference>
<protein>
    <submittedName>
        <fullName evidence="10">Methyl-accepting chemotaxis sensory transducer</fullName>
    </submittedName>
</protein>
<dbReference type="PROSITE" id="PS50885">
    <property type="entry name" value="HAMP"/>
    <property type="match status" value="1"/>
</dbReference>
<keyword evidence="7" id="KW-0812">Transmembrane</keyword>
<dbReference type="FunFam" id="1.10.287.950:FF:000001">
    <property type="entry name" value="Methyl-accepting chemotaxis sensory transducer"/>
    <property type="match status" value="1"/>
</dbReference>
<dbReference type="PROSITE" id="PS50111">
    <property type="entry name" value="CHEMOTAXIS_TRANSDUC_2"/>
    <property type="match status" value="1"/>
</dbReference>
<accession>A0AA91IQD6</accession>
<dbReference type="InterPro" id="IPR004089">
    <property type="entry name" value="MCPsignal_dom"/>
</dbReference>
<dbReference type="InterPro" id="IPR051310">
    <property type="entry name" value="MCP_chemotaxis"/>
</dbReference>
<keyword evidence="2" id="KW-0488">Methylation</keyword>
<feature type="domain" description="Methyl-accepting transducer" evidence="8">
    <location>
        <begin position="246"/>
        <end position="475"/>
    </location>
</feature>
<keyword evidence="3" id="KW-0145">Chemotaxis</keyword>
<dbReference type="Pfam" id="PF00672">
    <property type="entry name" value="HAMP"/>
    <property type="match status" value="1"/>
</dbReference>
<keyword evidence="7" id="KW-1133">Transmembrane helix</keyword>
<dbReference type="SMART" id="SM00283">
    <property type="entry name" value="MA"/>
    <property type="match status" value="1"/>
</dbReference>
<dbReference type="GO" id="GO:0007165">
    <property type="term" value="P:signal transduction"/>
    <property type="evidence" value="ECO:0007669"/>
    <property type="project" value="UniProtKB-KW"/>
</dbReference>
<feature type="transmembrane region" description="Helical" evidence="7">
    <location>
        <begin position="164"/>
        <end position="187"/>
    </location>
</feature>
<evidence type="ECO:0000259" key="9">
    <source>
        <dbReference type="PROSITE" id="PS50885"/>
    </source>
</evidence>
<dbReference type="PRINTS" id="PR00260">
    <property type="entry name" value="CHEMTRNSDUCR"/>
</dbReference>
<proteinExistence type="inferred from homology"/>
<dbReference type="PANTHER" id="PTHR43531:SF14">
    <property type="entry name" value="METHYL-ACCEPTING CHEMOTAXIS PROTEIN I-RELATED"/>
    <property type="match status" value="1"/>
</dbReference>
<comment type="caution">
    <text evidence="10">The sequence shown here is derived from an EMBL/GenBank/DDBJ whole genome shotgun (WGS) entry which is preliminary data.</text>
</comment>
<evidence type="ECO:0000256" key="4">
    <source>
        <dbReference type="ARBA" id="ARBA00023224"/>
    </source>
</evidence>
<evidence type="ECO:0000256" key="2">
    <source>
        <dbReference type="ARBA" id="ARBA00022481"/>
    </source>
</evidence>
<dbReference type="GO" id="GO:0005886">
    <property type="term" value="C:plasma membrane"/>
    <property type="evidence" value="ECO:0007669"/>
    <property type="project" value="TreeGrafter"/>
</dbReference>
<keyword evidence="4 6" id="KW-0807">Transducer</keyword>
<dbReference type="InterPro" id="IPR004090">
    <property type="entry name" value="Chemotax_Me-accpt_rcpt"/>
</dbReference>
<dbReference type="AlphaFoldDB" id="A0AA91IQD6"/>
<organism evidence="10 11">
    <name type="scientific">Obesumbacterium proteus ATCC 12841</name>
    <dbReference type="NCBI Taxonomy" id="1354268"/>
    <lineage>
        <taxon>Bacteria</taxon>
        <taxon>Pseudomonadati</taxon>
        <taxon>Pseudomonadota</taxon>
        <taxon>Gammaproteobacteria</taxon>
        <taxon>Enterobacterales</taxon>
        <taxon>Hafniaceae</taxon>
        <taxon>Obesumbacterium</taxon>
    </lineage>
</organism>
<dbReference type="SUPFAM" id="SSF58104">
    <property type="entry name" value="Methyl-accepting chemotaxis protein (MCP) signaling domain"/>
    <property type="match status" value="1"/>
</dbReference>
<dbReference type="Pfam" id="PF00015">
    <property type="entry name" value="MCPsignal"/>
    <property type="match status" value="1"/>
</dbReference>
<evidence type="ECO:0000256" key="6">
    <source>
        <dbReference type="PROSITE-ProRule" id="PRU00284"/>
    </source>
</evidence>
<evidence type="ECO:0000256" key="1">
    <source>
        <dbReference type="ARBA" id="ARBA00004370"/>
    </source>
</evidence>
<dbReference type="Proteomes" id="UP000078431">
    <property type="component" value="Unassembled WGS sequence"/>
</dbReference>
<reference evidence="10 11" key="1">
    <citation type="submission" date="2016-04" db="EMBL/GenBank/DDBJ databases">
        <title>ATOL: Assembling a taxonomically balanced genome-scale reconstruction of the evolutionary history of the Enterobacteriaceae.</title>
        <authorList>
            <person name="Plunkett G.III."/>
            <person name="Neeno-Eckwall E.C."/>
            <person name="Glasner J.D."/>
            <person name="Perna N.T."/>
        </authorList>
    </citation>
    <scope>NUCLEOTIDE SEQUENCE [LARGE SCALE GENOMIC DNA]</scope>
    <source>
        <strain evidence="10 11">ATCC 12841</strain>
    </source>
</reference>
<dbReference type="EMBL" id="LXEX01000023">
    <property type="protein sequence ID" value="OAT59828.1"/>
    <property type="molecule type" value="Genomic_DNA"/>
</dbReference>
<evidence type="ECO:0000313" key="10">
    <source>
        <dbReference type="EMBL" id="OAT59828.1"/>
    </source>
</evidence>
<keyword evidence="11" id="KW-1185">Reference proteome</keyword>
<dbReference type="CDD" id="cd11386">
    <property type="entry name" value="MCP_signal"/>
    <property type="match status" value="1"/>
</dbReference>
<dbReference type="GO" id="GO:0004888">
    <property type="term" value="F:transmembrane signaling receptor activity"/>
    <property type="evidence" value="ECO:0007669"/>
    <property type="project" value="InterPro"/>
</dbReference>
<evidence type="ECO:0000256" key="3">
    <source>
        <dbReference type="ARBA" id="ARBA00022500"/>
    </source>
</evidence>
<comment type="similarity">
    <text evidence="5">Belongs to the methyl-accepting chemotaxis (MCP) protein family.</text>
</comment>
<dbReference type="SMART" id="SM00304">
    <property type="entry name" value="HAMP"/>
    <property type="match status" value="1"/>
</dbReference>
<gene>
    <name evidence="10" type="ORF">M993_01447</name>
</gene>
<feature type="domain" description="HAMP" evidence="9">
    <location>
        <begin position="189"/>
        <end position="241"/>
    </location>
</feature>
<dbReference type="InterPro" id="IPR003660">
    <property type="entry name" value="HAMP_dom"/>
</dbReference>
<dbReference type="Gene3D" id="1.20.120.30">
    <property type="entry name" value="Aspartate receptor, ligand-binding domain"/>
    <property type="match status" value="1"/>
</dbReference>
<comment type="subcellular location">
    <subcellularLocation>
        <location evidence="1">Membrane</location>
    </subcellularLocation>
</comment>
<sequence>MYFLHQNDEDVNFLEVTASEQKALSDSRDAVLRLRSIIDSTVIQLTNNMPVNVPQVVKSLRQELQISQDNFDLFMKIPGLTMSRPEIGRIMEKTQADQVASALTNIGLLENFTTPDQLQQSMASHQESRLKVRNEYDAQYTNYIKLRQENLVKASADSTASYEFSIQIMCAILAAVVVLFIIAYFWLDRILVKPLNKVSGYFSQIGKGDLRHSIDVENNNEIGKLCAALQEMQYELIETVTSIRDGVESINIGTQEIAAGNTDLSSRTEEQASALAETAASMEQISSTVKLNADNAVQASSMIQTSASIAHEGEQQMKNMTTKMHAIKTNAQKMGDIISVIDSIAFQTNILALNAAVEAARAGEAGRGFAVVASEVRNLAQRSAQSAKEINSLISESAYQIQEGAELADKTGSTIAEMTSAISKASTMMDSISYASEEQSRGVEQIRVAITQMDQVTQQNAALVEQVATTAANVEDLSGTLTQAVAVFQIKGQTTTPVKNSATVKTAETLDDENWI</sequence>
<dbReference type="PANTHER" id="PTHR43531">
    <property type="entry name" value="PROTEIN ICFG"/>
    <property type="match status" value="1"/>
</dbReference>